<dbReference type="PANTHER" id="PTHR30595:SF6">
    <property type="entry name" value="SCHLAFEN ALBA-2 DOMAIN-CONTAINING PROTEIN"/>
    <property type="match status" value="1"/>
</dbReference>
<dbReference type="InterPro" id="IPR007421">
    <property type="entry name" value="Schlafen_AlbA_2_dom"/>
</dbReference>
<gene>
    <name evidence="2" type="ORF">C444_10659</name>
</gene>
<dbReference type="PATRIC" id="fig|1227453.3.peg.2091"/>
<dbReference type="eggNOG" id="arCOG06163">
    <property type="taxonomic scope" value="Archaea"/>
</dbReference>
<accession>M0LB37</accession>
<dbReference type="STRING" id="1227453.C444_10659"/>
<dbReference type="Gene3D" id="3.30.950.30">
    <property type="entry name" value="Schlafen, AAA domain"/>
    <property type="match status" value="1"/>
</dbReference>
<dbReference type="OrthoDB" id="191533at2157"/>
<name>M0LB37_HALJT</name>
<keyword evidence="3" id="KW-1185">Reference proteome</keyword>
<comment type="caution">
    <text evidence="2">The sequence shown here is derived from an EMBL/GenBank/DDBJ whole genome shotgun (WGS) entry which is preliminary data.</text>
</comment>
<dbReference type="InterPro" id="IPR038461">
    <property type="entry name" value="Schlafen_AlbA_2_dom_sf"/>
</dbReference>
<feature type="domain" description="Schlafen AlbA-2" evidence="1">
    <location>
        <begin position="24"/>
        <end position="152"/>
    </location>
</feature>
<dbReference type="Proteomes" id="UP000011524">
    <property type="component" value="Unassembled WGS sequence"/>
</dbReference>
<dbReference type="Pfam" id="PF04326">
    <property type="entry name" value="SLFN_AlbA_2"/>
    <property type="match status" value="1"/>
</dbReference>
<reference evidence="2 3" key="1">
    <citation type="journal article" date="2014" name="PLoS Genet.">
        <title>Phylogenetically driven sequencing of extremely halophilic archaea reveals strategies for static and dynamic osmo-response.</title>
        <authorList>
            <person name="Becker E.A."/>
            <person name="Seitzer P.M."/>
            <person name="Tritt A."/>
            <person name="Larsen D."/>
            <person name="Krusor M."/>
            <person name="Yao A.I."/>
            <person name="Wu D."/>
            <person name="Madern D."/>
            <person name="Eisen J.A."/>
            <person name="Darling A.E."/>
            <person name="Facciotti M.T."/>
        </authorList>
    </citation>
    <scope>NUCLEOTIDE SEQUENCE [LARGE SCALE GENOMIC DNA]</scope>
    <source>
        <strain evidence="3">ATCC 49778 / DSM 6131 / JCM 7785 / NBRC 101032 / NCIMB 13157 / TR-1</strain>
    </source>
</reference>
<evidence type="ECO:0000313" key="3">
    <source>
        <dbReference type="Proteomes" id="UP000011524"/>
    </source>
</evidence>
<proteinExistence type="predicted"/>
<evidence type="ECO:0000313" key="2">
    <source>
        <dbReference type="EMBL" id="EMA30338.1"/>
    </source>
</evidence>
<protein>
    <submittedName>
        <fullName evidence="2">ATPase AAA</fullName>
    </submittedName>
</protein>
<dbReference type="AlphaFoldDB" id="M0LB37"/>
<dbReference type="RefSeq" id="WP_004592752.1">
    <property type="nucleotide sequence ID" value="NZ_AOLY01000035.1"/>
</dbReference>
<dbReference type="EMBL" id="AOLY01000035">
    <property type="protein sequence ID" value="EMA30338.1"/>
    <property type="molecule type" value="Genomic_DNA"/>
</dbReference>
<sequence length="385" mass="43345">MIEKPLDEVTESDLQDLIDNAVLEGKTIEYKQELPETRGARKTLAKETSSFANTQGGDLIYGIEEDNDSGEPVGFHDLEISDVDEEVGRLDSIIRDGVNPRIPGYDVKAVEVNSDEHVIVIRVRESFRSPHRVTLGGHDKFYARSSNGKYPLDVEELRREFILSETNAEEIREYRADRLADIRANDTPVEIADSPLVAIHLIPLRAFSAGRDSRVIESFDVFDAPDSLQRQERPHGNRYNLDGLVKYCPSDDPSAYIQIYRNGIIETVNGFPFGASSFNDGEDTFSAPVVREMLEHTLVDYLEFLEREDVPLPIFLFVSLIGAEGIEIETPVHRPEMSGALDRNMALLPEMAIQDYSDSTNGMIDQVMEDIWNAFGFAEEPDSDR</sequence>
<evidence type="ECO:0000259" key="1">
    <source>
        <dbReference type="Pfam" id="PF04326"/>
    </source>
</evidence>
<organism evidence="2 3">
    <name type="scientific">Haloarcula japonica (strain ATCC 49778 / DSM 6131 / JCM 7785 / NBRC 101032 / NCIMB 13157 / TR-1)</name>
    <dbReference type="NCBI Taxonomy" id="1227453"/>
    <lineage>
        <taxon>Archaea</taxon>
        <taxon>Methanobacteriati</taxon>
        <taxon>Methanobacteriota</taxon>
        <taxon>Stenosarchaea group</taxon>
        <taxon>Halobacteria</taxon>
        <taxon>Halobacteriales</taxon>
        <taxon>Haloarculaceae</taxon>
        <taxon>Haloarcula</taxon>
    </lineage>
</organism>
<dbReference type="PANTHER" id="PTHR30595">
    <property type="entry name" value="GLPR-RELATED TRANSCRIPTIONAL REPRESSOR"/>
    <property type="match status" value="1"/>
</dbReference>
<dbReference type="eggNOG" id="arCOG03296">
    <property type="taxonomic scope" value="Archaea"/>
</dbReference>